<dbReference type="EMBL" id="JAFBMS010000017">
    <property type="protein sequence ID" value="KAG9345793.1"/>
    <property type="molecule type" value="Genomic_DNA"/>
</dbReference>
<sequence>MPFVLCLREKGPRCGVRVGFTSALSEPSVSAVLQTGVPLPTPYHTPHPLPQTSPPPDNHTPHPLPQTSPPPDNHTPHPLPQASTTPAPVRDSSGEAHPPAPLGPTPHNISGSSSHPGQSLLRFTLSDSYCSPVTEAQLFLHLR</sequence>
<gene>
    <name evidence="2" type="ORF">JZ751_008938</name>
</gene>
<evidence type="ECO:0000313" key="2">
    <source>
        <dbReference type="EMBL" id="KAG9345793.1"/>
    </source>
</evidence>
<keyword evidence="3" id="KW-1185">Reference proteome</keyword>
<proteinExistence type="predicted"/>
<evidence type="ECO:0000313" key="3">
    <source>
        <dbReference type="Proteomes" id="UP000824540"/>
    </source>
</evidence>
<name>A0A8T2NXL9_9TELE</name>
<feature type="compositionally biased region" description="Polar residues" evidence="1">
    <location>
        <begin position="107"/>
        <end position="116"/>
    </location>
</feature>
<dbReference type="Proteomes" id="UP000824540">
    <property type="component" value="Unassembled WGS sequence"/>
</dbReference>
<feature type="region of interest" description="Disordered" evidence="1">
    <location>
        <begin position="35"/>
        <end position="116"/>
    </location>
</feature>
<dbReference type="AlphaFoldDB" id="A0A8T2NXL9"/>
<feature type="compositionally biased region" description="Pro residues" evidence="1">
    <location>
        <begin position="39"/>
        <end position="79"/>
    </location>
</feature>
<accession>A0A8T2NXL9</accession>
<protein>
    <submittedName>
        <fullName evidence="2">Uncharacterized protein</fullName>
    </submittedName>
</protein>
<comment type="caution">
    <text evidence="2">The sequence shown here is derived from an EMBL/GenBank/DDBJ whole genome shotgun (WGS) entry which is preliminary data.</text>
</comment>
<dbReference type="OrthoDB" id="10430013at2759"/>
<evidence type="ECO:0000256" key="1">
    <source>
        <dbReference type="SAM" id="MobiDB-lite"/>
    </source>
</evidence>
<organism evidence="2 3">
    <name type="scientific">Albula glossodonta</name>
    <name type="common">roundjaw bonefish</name>
    <dbReference type="NCBI Taxonomy" id="121402"/>
    <lineage>
        <taxon>Eukaryota</taxon>
        <taxon>Metazoa</taxon>
        <taxon>Chordata</taxon>
        <taxon>Craniata</taxon>
        <taxon>Vertebrata</taxon>
        <taxon>Euteleostomi</taxon>
        <taxon>Actinopterygii</taxon>
        <taxon>Neopterygii</taxon>
        <taxon>Teleostei</taxon>
        <taxon>Albuliformes</taxon>
        <taxon>Albulidae</taxon>
        <taxon>Albula</taxon>
    </lineage>
</organism>
<reference evidence="2" key="1">
    <citation type="thesis" date="2021" institute="BYU ScholarsArchive" country="Provo, UT, USA">
        <title>Applications of and Algorithms for Genome Assembly and Genomic Analyses with an Emphasis on Marine Teleosts.</title>
        <authorList>
            <person name="Pickett B.D."/>
        </authorList>
    </citation>
    <scope>NUCLEOTIDE SEQUENCE</scope>
    <source>
        <strain evidence="2">HI-2016</strain>
    </source>
</reference>